<protein>
    <submittedName>
        <fullName evidence="2">Uncharacterized protein</fullName>
    </submittedName>
</protein>
<keyword evidence="3" id="KW-1185">Reference proteome</keyword>
<gene>
    <name evidence="2" type="ORF">CPB83DRAFT_888624</name>
</gene>
<comment type="caution">
    <text evidence="2">The sequence shown here is derived from an EMBL/GenBank/DDBJ whole genome shotgun (WGS) entry which is preliminary data.</text>
</comment>
<dbReference type="Proteomes" id="UP000807306">
    <property type="component" value="Unassembled WGS sequence"/>
</dbReference>
<dbReference type="EMBL" id="MU157825">
    <property type="protein sequence ID" value="KAF9534647.1"/>
    <property type="molecule type" value="Genomic_DNA"/>
</dbReference>
<reference evidence="2" key="1">
    <citation type="submission" date="2020-11" db="EMBL/GenBank/DDBJ databases">
        <authorList>
            <consortium name="DOE Joint Genome Institute"/>
            <person name="Ahrendt S."/>
            <person name="Riley R."/>
            <person name="Andreopoulos W."/>
            <person name="Labutti K."/>
            <person name="Pangilinan J."/>
            <person name="Ruiz-Duenas F.J."/>
            <person name="Barrasa J.M."/>
            <person name="Sanchez-Garcia M."/>
            <person name="Camarero S."/>
            <person name="Miyauchi S."/>
            <person name="Serrano A."/>
            <person name="Linde D."/>
            <person name="Babiker R."/>
            <person name="Drula E."/>
            <person name="Ayuso-Fernandez I."/>
            <person name="Pacheco R."/>
            <person name="Padilla G."/>
            <person name="Ferreira P."/>
            <person name="Barriuso J."/>
            <person name="Kellner H."/>
            <person name="Castanera R."/>
            <person name="Alfaro M."/>
            <person name="Ramirez L."/>
            <person name="Pisabarro A.G."/>
            <person name="Kuo A."/>
            <person name="Tritt A."/>
            <person name="Lipzen A."/>
            <person name="He G."/>
            <person name="Yan M."/>
            <person name="Ng V."/>
            <person name="Cullen D."/>
            <person name="Martin F."/>
            <person name="Rosso M.-N."/>
            <person name="Henrissat B."/>
            <person name="Hibbett D."/>
            <person name="Martinez A.T."/>
            <person name="Grigoriev I.V."/>
        </authorList>
    </citation>
    <scope>NUCLEOTIDE SEQUENCE</scope>
    <source>
        <strain evidence="2">CBS 506.95</strain>
    </source>
</reference>
<feature type="compositionally biased region" description="Basic and acidic residues" evidence="1">
    <location>
        <begin position="407"/>
        <end position="419"/>
    </location>
</feature>
<evidence type="ECO:0000256" key="1">
    <source>
        <dbReference type="SAM" id="MobiDB-lite"/>
    </source>
</evidence>
<feature type="region of interest" description="Disordered" evidence="1">
    <location>
        <begin position="1"/>
        <end position="37"/>
    </location>
</feature>
<feature type="compositionally biased region" description="Basic residues" evidence="1">
    <location>
        <begin position="370"/>
        <end position="387"/>
    </location>
</feature>
<evidence type="ECO:0000313" key="3">
    <source>
        <dbReference type="Proteomes" id="UP000807306"/>
    </source>
</evidence>
<evidence type="ECO:0000313" key="2">
    <source>
        <dbReference type="EMBL" id="KAF9534647.1"/>
    </source>
</evidence>
<feature type="compositionally biased region" description="Pro residues" evidence="1">
    <location>
        <begin position="500"/>
        <end position="518"/>
    </location>
</feature>
<proteinExistence type="predicted"/>
<feature type="compositionally biased region" description="Low complexity" evidence="1">
    <location>
        <begin position="332"/>
        <end position="344"/>
    </location>
</feature>
<dbReference type="OrthoDB" id="3245731at2759"/>
<feature type="compositionally biased region" description="Basic residues" evidence="1">
    <location>
        <begin position="296"/>
        <end position="305"/>
    </location>
</feature>
<organism evidence="2 3">
    <name type="scientific">Crepidotus variabilis</name>
    <dbReference type="NCBI Taxonomy" id="179855"/>
    <lineage>
        <taxon>Eukaryota</taxon>
        <taxon>Fungi</taxon>
        <taxon>Dikarya</taxon>
        <taxon>Basidiomycota</taxon>
        <taxon>Agaricomycotina</taxon>
        <taxon>Agaricomycetes</taxon>
        <taxon>Agaricomycetidae</taxon>
        <taxon>Agaricales</taxon>
        <taxon>Agaricineae</taxon>
        <taxon>Crepidotaceae</taxon>
        <taxon>Crepidotus</taxon>
    </lineage>
</organism>
<sequence>MFRFFTRKSVPEAGPSNSTTPTPEPEQLPVDTEPETEATITDSAALHALIASVPPQTLHAYTLSLLNPVPPSPFPFLNPLPPPPPPSPTTLTTLSQFFSSLTPPPSLHCVRCHSSYFDLENSDSSCKIPHDDDSAVVQRTRTGVGESMYETLWGCCARTTEGDGDQGPPDGWCYEGMHTTDVKRARFRADSTVGDDKLVMCETLRCGQPRVVKRPRKRARMVVEREHGESSPEKSPSVGDNEDEESRPSKRPRSRKESSVSITALDAMDVDPSPSSSKRKRIPTASPSLPSDSAKKRPIKPRPIKYKPTNLQGEGSPKPRSRTGTLQKSPLSASFVVGASGSGSPTPMARGDEDDDVTMLTTTSTTKPLKSPKLKPTKPIKPIKPKKAPIVEVEVEITSSQRGGSIKAKEAKEGTEEKPRKKTTRRQKQKQWKSADYISDSDDDEVEDRAQVEDEGEAVNEDPNEDPNANANAMQTEPEDTVPTPTPTATSKPKRTSNPNPKPKPPPKALQNPKPPPKTLQNSNPKPLKTRALTRAKTSALALGEVVSTSVDGEEEWS</sequence>
<dbReference type="AlphaFoldDB" id="A0A9P6JUT1"/>
<name>A0A9P6JUT1_9AGAR</name>
<accession>A0A9P6JUT1</accession>
<feature type="compositionally biased region" description="Basic residues" evidence="1">
    <location>
        <begin position="420"/>
        <end position="431"/>
    </location>
</feature>
<feature type="compositionally biased region" description="Low complexity" evidence="1">
    <location>
        <begin position="481"/>
        <end position="499"/>
    </location>
</feature>
<feature type="compositionally biased region" description="Polar residues" evidence="1">
    <location>
        <begin position="322"/>
        <end position="331"/>
    </location>
</feature>
<feature type="compositionally biased region" description="Acidic residues" evidence="1">
    <location>
        <begin position="439"/>
        <end position="465"/>
    </location>
</feature>
<feature type="compositionally biased region" description="Basic and acidic residues" evidence="1">
    <location>
        <begin position="221"/>
        <end position="232"/>
    </location>
</feature>
<feature type="region of interest" description="Disordered" evidence="1">
    <location>
        <begin position="212"/>
        <end position="558"/>
    </location>
</feature>